<dbReference type="VEuPathDB" id="CryptoDB:Vbra_3498"/>
<reference evidence="1 2" key="1">
    <citation type="submission" date="2014-11" db="EMBL/GenBank/DDBJ databases">
        <authorList>
            <person name="Zhu J."/>
            <person name="Qi W."/>
            <person name="Song R."/>
        </authorList>
    </citation>
    <scope>NUCLEOTIDE SEQUENCE [LARGE SCALE GENOMIC DNA]</scope>
</reference>
<dbReference type="AlphaFoldDB" id="A0A0G4H1R0"/>
<dbReference type="EMBL" id="CDMY01000935">
    <property type="protein sequence ID" value="CEM37304.1"/>
    <property type="molecule type" value="Genomic_DNA"/>
</dbReference>
<accession>A0A0G4H1R0</accession>
<organism evidence="1 2">
    <name type="scientific">Vitrella brassicaformis (strain CCMP3155)</name>
    <dbReference type="NCBI Taxonomy" id="1169540"/>
    <lineage>
        <taxon>Eukaryota</taxon>
        <taxon>Sar</taxon>
        <taxon>Alveolata</taxon>
        <taxon>Colpodellida</taxon>
        <taxon>Vitrellaceae</taxon>
        <taxon>Vitrella</taxon>
    </lineage>
</organism>
<gene>
    <name evidence="1" type="ORF">Vbra_3498</name>
</gene>
<dbReference type="Proteomes" id="UP000041254">
    <property type="component" value="Unassembled WGS sequence"/>
</dbReference>
<keyword evidence="2" id="KW-1185">Reference proteome</keyword>
<protein>
    <submittedName>
        <fullName evidence="1">Uncharacterized protein</fullName>
    </submittedName>
</protein>
<sequence length="92" mass="10455">MFGGAIRIQDQWDHPVPIGLSLVQHVGYVTHQLVDKVASVVGDDFFRQSVSGDDCLDERSHGLFCCWCAAKWHDLRPLGRPAIFRLLLLWHT</sequence>
<name>A0A0G4H1R0_VITBC</name>
<proteinExistence type="predicted"/>
<evidence type="ECO:0000313" key="2">
    <source>
        <dbReference type="Proteomes" id="UP000041254"/>
    </source>
</evidence>
<dbReference type="InParanoid" id="A0A0G4H1R0"/>
<evidence type="ECO:0000313" key="1">
    <source>
        <dbReference type="EMBL" id="CEM37304.1"/>
    </source>
</evidence>